<accession>A0A420KGK4</accession>
<proteinExistence type="inferred from homology"/>
<dbReference type="PIRSF" id="PIRSF017082">
    <property type="entry name" value="YflP"/>
    <property type="match status" value="1"/>
</dbReference>
<dbReference type="Proteomes" id="UP000216225">
    <property type="component" value="Unassembled WGS sequence"/>
</dbReference>
<dbReference type="SUPFAM" id="SSF53850">
    <property type="entry name" value="Periplasmic binding protein-like II"/>
    <property type="match status" value="1"/>
</dbReference>
<dbReference type="InterPro" id="IPR042100">
    <property type="entry name" value="Bug_dom1"/>
</dbReference>
<name>A0A420KGK4_9BURK</name>
<dbReference type="InterPro" id="IPR005064">
    <property type="entry name" value="BUG"/>
</dbReference>
<organism evidence="2 3">
    <name type="scientific">Alicycliphilus denitrificans</name>
    <dbReference type="NCBI Taxonomy" id="179636"/>
    <lineage>
        <taxon>Bacteria</taxon>
        <taxon>Pseudomonadati</taxon>
        <taxon>Pseudomonadota</taxon>
        <taxon>Betaproteobacteria</taxon>
        <taxon>Burkholderiales</taxon>
        <taxon>Comamonadaceae</taxon>
        <taxon>Alicycliphilus</taxon>
    </lineage>
</organism>
<sequence>MIAPQAMAQADAYPAKPIRVIVPFAAGGPADVIAREMAQSLGKDLGQSLVVENMGGGAGVPALNTVARAPADGHTLLFAASGNVVIQPLLAKNRVDVLTQLAPVGMVTTSPHVLVVSSKLPVRTVKELTDYAKAHPGAVNFASAGVGGLAHLGTELFKRAAGIDARHVPYKGTSQAMTDLASGEVQAMFSSLPSMKGMIDKGTIRVVGVTGPSPSPAYKDIPLIGKEGVPGFEYTTWYALYAPAGTPAAVIARLGKALSGLAADKAFDDRLQAQGVDLHVTSAKELGERTRKESAGWDKVIRESGIELN</sequence>
<dbReference type="EMBL" id="NKDB02000001">
    <property type="protein sequence ID" value="RKJ99074.1"/>
    <property type="molecule type" value="Genomic_DNA"/>
</dbReference>
<evidence type="ECO:0000256" key="1">
    <source>
        <dbReference type="ARBA" id="ARBA00006987"/>
    </source>
</evidence>
<gene>
    <name evidence="2" type="ORF">CE154_004860</name>
</gene>
<dbReference type="PANTHER" id="PTHR42928">
    <property type="entry name" value="TRICARBOXYLATE-BINDING PROTEIN"/>
    <property type="match status" value="1"/>
</dbReference>
<dbReference type="AlphaFoldDB" id="A0A420KGK4"/>
<reference evidence="2 3" key="1">
    <citation type="submission" date="2018-09" db="EMBL/GenBank/DDBJ databases">
        <title>Genome comparison of Alicycliphilus sp. BQ1, a polyurethanolytic bacterium, with its closest phylogenetic relatives Alicycliphilus denitrificans BC and K601, unable to attack polyurethane.</title>
        <authorList>
            <person name="Loza-Tavera H."/>
            <person name="Lozano L."/>
            <person name="Cevallos M."/>
            <person name="Maya-Lucas O."/>
            <person name="Garcia-Mena J."/>
            <person name="Hernandez J."/>
        </authorList>
    </citation>
    <scope>NUCLEOTIDE SEQUENCE [LARGE SCALE GENOMIC DNA]</scope>
    <source>
        <strain evidence="2 3">BQ1</strain>
    </source>
</reference>
<protein>
    <submittedName>
        <fullName evidence="2">Tripartite tricarboxylate transporter substrate binding protein</fullName>
    </submittedName>
</protein>
<dbReference type="CDD" id="cd07012">
    <property type="entry name" value="PBP2_Bug_TTT"/>
    <property type="match status" value="1"/>
</dbReference>
<dbReference type="PANTHER" id="PTHR42928:SF5">
    <property type="entry name" value="BLR1237 PROTEIN"/>
    <property type="match status" value="1"/>
</dbReference>
<evidence type="ECO:0000313" key="3">
    <source>
        <dbReference type="Proteomes" id="UP000216225"/>
    </source>
</evidence>
<comment type="caution">
    <text evidence="2">The sequence shown here is derived from an EMBL/GenBank/DDBJ whole genome shotgun (WGS) entry which is preliminary data.</text>
</comment>
<evidence type="ECO:0000313" key="2">
    <source>
        <dbReference type="EMBL" id="RKJ99074.1"/>
    </source>
</evidence>
<dbReference type="Gene3D" id="3.40.190.10">
    <property type="entry name" value="Periplasmic binding protein-like II"/>
    <property type="match status" value="1"/>
</dbReference>
<dbReference type="Pfam" id="PF03401">
    <property type="entry name" value="TctC"/>
    <property type="match status" value="1"/>
</dbReference>
<dbReference type="Gene3D" id="3.40.190.150">
    <property type="entry name" value="Bordetella uptake gene, domain 1"/>
    <property type="match status" value="1"/>
</dbReference>
<comment type="similarity">
    <text evidence="1">Belongs to the UPF0065 (bug) family.</text>
</comment>